<feature type="domain" description="DNA methylase adenine-specific" evidence="3">
    <location>
        <begin position="135"/>
        <end position="437"/>
    </location>
</feature>
<dbReference type="PRINTS" id="PR00507">
    <property type="entry name" value="N12N6MTFRASE"/>
</dbReference>
<dbReference type="CDD" id="cd02440">
    <property type="entry name" value="AdoMet_MTases"/>
    <property type="match status" value="1"/>
</dbReference>
<gene>
    <name evidence="4" type="ORF">IU449_11460</name>
</gene>
<keyword evidence="4" id="KW-0808">Transferase</keyword>
<dbReference type="RefSeq" id="WP_195001788.1">
    <property type="nucleotide sequence ID" value="NZ_JADLQN010000001.1"/>
</dbReference>
<dbReference type="InterPro" id="IPR002052">
    <property type="entry name" value="DNA_methylase_N6_adenine_CS"/>
</dbReference>
<dbReference type="InterPro" id="IPR009061">
    <property type="entry name" value="DNA-bd_dom_put_sf"/>
</dbReference>
<evidence type="ECO:0000256" key="1">
    <source>
        <dbReference type="ARBA" id="ARBA00022747"/>
    </source>
</evidence>
<keyword evidence="5" id="KW-1185">Reference proteome</keyword>
<dbReference type="InterPro" id="IPR029063">
    <property type="entry name" value="SAM-dependent_MTases_sf"/>
</dbReference>
<dbReference type="Proteomes" id="UP000707731">
    <property type="component" value="Unassembled WGS sequence"/>
</dbReference>
<dbReference type="PANTHER" id="PTHR42998:SF1">
    <property type="entry name" value="TYPE I RESTRICTION ENZYME HINDI METHYLASE SUBUNIT"/>
    <property type="match status" value="1"/>
</dbReference>
<dbReference type="GO" id="GO:0008168">
    <property type="term" value="F:methyltransferase activity"/>
    <property type="evidence" value="ECO:0007669"/>
    <property type="project" value="UniProtKB-KW"/>
</dbReference>
<dbReference type="SUPFAM" id="SSF53335">
    <property type="entry name" value="S-adenosyl-L-methionine-dependent methyltransferases"/>
    <property type="match status" value="1"/>
</dbReference>
<keyword evidence="4" id="KW-0489">Methyltransferase</keyword>
<sequence>MNDTPQVTAAEISRLAGVTRATVSNWRRRHPDFPSPSGGSDTRPLFELADVRDWLREHGYEAAESPLRELRTVLRAAVRPQGIAALIDQLPALAADPRPREADDEVLRAIRAAAHADDPAAVLDVLAERGLEENPTTGVYPTPEPLAELIVELIRGVEDARDTGLAVPAEVLDPACGSGALLRAAAQAGARGLFGQDLLAVQVHRARALLALEAERRANSFEAPGKMLVSVEEGDSLTEDAFTGLTFDAVISNPPFQQRDWGADRLALDPRWEYGVPPRVESELAWVQHALSHLRPGGRAVLLLPPAVAMRSSGRRIRANLLRAGALRAVIGLPAGLAPPRQIALQLWVLIRPAPDLPAPDEVLFLDTARLCADQAANPPADALPWDQLSRLVITTWRAFARGDREAAAAVDAAAVLRVMDVLDDDVDLTPARHVRAAVDADRTGEAVTTALRDLLTEIDEIRAAAAELEFLTTVDAPAWRTATVRDLAAGGALEVLNPGHGADPSEADLGTPALTGRDAATDSDPSGIVDDTWQRAVVRIQGNDVIVALVHGGRDRTGNARVTPEKWVGAAIGPNVIALRVDPDRLDPWFVAGFAGGPDTAASTLGSSIRLMPQRIRIPLLPLPRQREYGAAFARLHHLRTAARRTDDLAAHINRLVVDGLTVGALEPAITPEGGK</sequence>
<protein>
    <submittedName>
        <fullName evidence="4">N-6 DNA methylase</fullName>
    </submittedName>
</protein>
<reference evidence="4 5" key="1">
    <citation type="submission" date="2020-10" db="EMBL/GenBank/DDBJ databases">
        <title>Identification of Nocardia species via Next-generation sequencing and recognition of intraspecies genetic diversity.</title>
        <authorList>
            <person name="Li P."/>
            <person name="Li P."/>
            <person name="Lu B."/>
        </authorList>
    </citation>
    <scope>NUCLEOTIDE SEQUENCE [LARGE SCALE GENOMIC DNA]</scope>
    <source>
        <strain evidence="4 5">BJ06-0143</strain>
    </source>
</reference>
<dbReference type="InterPro" id="IPR052916">
    <property type="entry name" value="Type-I_RE_MTase_Subunit"/>
</dbReference>
<dbReference type="InterPro" id="IPR003356">
    <property type="entry name" value="DNA_methylase_A-5"/>
</dbReference>
<comment type="caution">
    <text evidence="4">The sequence shown here is derived from an EMBL/GenBank/DDBJ whole genome shotgun (WGS) entry which is preliminary data.</text>
</comment>
<dbReference type="PANTHER" id="PTHR42998">
    <property type="entry name" value="TYPE I RESTRICTION ENZYME HINDVIIP M PROTEIN-RELATED"/>
    <property type="match status" value="1"/>
</dbReference>
<dbReference type="Gene3D" id="1.10.10.10">
    <property type="entry name" value="Winged helix-like DNA-binding domain superfamily/Winged helix DNA-binding domain"/>
    <property type="match status" value="1"/>
</dbReference>
<dbReference type="GO" id="GO:0032259">
    <property type="term" value="P:methylation"/>
    <property type="evidence" value="ECO:0007669"/>
    <property type="project" value="UniProtKB-KW"/>
</dbReference>
<evidence type="ECO:0000313" key="4">
    <source>
        <dbReference type="EMBL" id="MBF6355150.1"/>
    </source>
</evidence>
<name>A0ABS0D9K7_9NOCA</name>
<feature type="region of interest" description="Disordered" evidence="2">
    <location>
        <begin position="498"/>
        <end position="529"/>
    </location>
</feature>
<evidence type="ECO:0000256" key="2">
    <source>
        <dbReference type="SAM" id="MobiDB-lite"/>
    </source>
</evidence>
<evidence type="ECO:0000259" key="3">
    <source>
        <dbReference type="Pfam" id="PF02384"/>
    </source>
</evidence>
<dbReference type="PROSITE" id="PS00092">
    <property type="entry name" value="N6_MTASE"/>
    <property type="match status" value="1"/>
</dbReference>
<dbReference type="Gene3D" id="3.40.50.150">
    <property type="entry name" value="Vaccinia Virus protein VP39"/>
    <property type="match status" value="1"/>
</dbReference>
<keyword evidence="1" id="KW-0680">Restriction system</keyword>
<dbReference type="InterPro" id="IPR036388">
    <property type="entry name" value="WH-like_DNA-bd_sf"/>
</dbReference>
<organism evidence="4 5">
    <name type="scientific">Nocardia higoensis</name>
    <dbReference type="NCBI Taxonomy" id="228599"/>
    <lineage>
        <taxon>Bacteria</taxon>
        <taxon>Bacillati</taxon>
        <taxon>Actinomycetota</taxon>
        <taxon>Actinomycetes</taxon>
        <taxon>Mycobacteriales</taxon>
        <taxon>Nocardiaceae</taxon>
        <taxon>Nocardia</taxon>
    </lineage>
</organism>
<dbReference type="EMBL" id="JADLQN010000001">
    <property type="protein sequence ID" value="MBF6355150.1"/>
    <property type="molecule type" value="Genomic_DNA"/>
</dbReference>
<accession>A0ABS0D9K7</accession>
<proteinExistence type="predicted"/>
<dbReference type="Pfam" id="PF02384">
    <property type="entry name" value="N6_Mtase"/>
    <property type="match status" value="1"/>
</dbReference>
<evidence type="ECO:0000313" key="5">
    <source>
        <dbReference type="Proteomes" id="UP000707731"/>
    </source>
</evidence>
<dbReference type="SUPFAM" id="SSF46955">
    <property type="entry name" value="Putative DNA-binding domain"/>
    <property type="match status" value="1"/>
</dbReference>